<proteinExistence type="predicted"/>
<dbReference type="Proteomes" id="UP000694427">
    <property type="component" value="Unplaced"/>
</dbReference>
<dbReference type="InterPro" id="IPR036028">
    <property type="entry name" value="SH3-like_dom_sf"/>
</dbReference>
<protein>
    <submittedName>
        <fullName evidence="11">ArfGAP with SH3 domain, ankyrin repeat and PH domain 2b</fullName>
    </submittedName>
</protein>
<sequence length="705" mass="80300">DNTVYKDDPEMSDYFLRFASFTKELTGLFKNLVSQSLTSSISIRSFCYEYFRPVFVLPVARKQLTDLKKTFDKAWKDYETKLGKIEKEKREHAKQHGLIRTEISGGEIAEEMEKERRVFQLQMCEYLIKVNEIKVKKGVDLLQNLIKYFHAQCNFFQDGLKVVDKLKPFMEKLATDLTATQDAERKQLMQLRDILKSALQSECKEDLQSKQNAGYSLHQLQGNKAHGTERSGMLLKRSEGLRKVWQKRKCTLKNGLLTISHGTANAPPANLNLLTCQVKCNPDEKKCFDLISHDRTYHFQAEDEAECQIWVSVLQNSKEEALNNAFKDDQNEGENNIVRELTMAIVGEVKKMSGNDVCCDCGASNPTWLSTNLGVLICIECSGIHREMGVHYSRIQSLTLDVLGTSELLLADSVGNAGFNEIMEANLSAEIPKPNPSSDMQVRKDFITAKYTEKRFAQKKYADNAARLHALCDAVKSRDIFSLIQVYAEGVDLMETIQQTNQHVSRRLESLCEPGETALHLAVRMVDRNSLHIVDFIVQNSGNLDKQTAKGSTALHYCCLTDNSECMKLLLRGKASVTITNDAGESPLDLAKRLRHTKCEELLTQAQTGKFNVHVHVEYDWRLHNDDLDEMANLKHFYLFQKQRPKRVKALYNCQADKPDELTFSEGEVIIVDGEEDKEWWVGHIDGEPNRKGVFPVSFVHFITD</sequence>
<dbReference type="FunFam" id="2.30.29.30:FF:000012">
    <property type="entry name" value="Arf-GAP with SH3 domain, ANK repeat and PH domain-containing protein 2"/>
    <property type="match status" value="1"/>
</dbReference>
<dbReference type="PANTHER" id="PTHR45854:SF4">
    <property type="entry name" value="ARF-GAP WITH SH3 DOMAIN, ANK REPEAT AND PH DOMAIN-CONTAINING PROTEIN 2"/>
    <property type="match status" value="1"/>
</dbReference>
<dbReference type="FunFam" id="1.25.40.950:FF:000001">
    <property type="entry name" value="Arf-GAP with SH3 domain, ANK repeat and PH domain-containing protein 1"/>
    <property type="match status" value="1"/>
</dbReference>
<dbReference type="PRINTS" id="PR00405">
    <property type="entry name" value="REVINTRACTNG"/>
</dbReference>
<evidence type="ECO:0000256" key="7">
    <source>
        <dbReference type="ARBA" id="ARBA00022737"/>
    </source>
</evidence>
<dbReference type="SUPFAM" id="SSF103657">
    <property type="entry name" value="BAR/IMD domain-like"/>
    <property type="match status" value="1"/>
</dbReference>
<dbReference type="CDD" id="cd13251">
    <property type="entry name" value="PH_ASAP"/>
    <property type="match status" value="1"/>
</dbReference>
<dbReference type="PROSITE" id="PS50002">
    <property type="entry name" value="SH3"/>
    <property type="match status" value="1"/>
</dbReference>
<organism evidence="11 12">
    <name type="scientific">Cyprinus carpio</name>
    <name type="common">Common carp</name>
    <dbReference type="NCBI Taxonomy" id="7962"/>
    <lineage>
        <taxon>Eukaryota</taxon>
        <taxon>Metazoa</taxon>
        <taxon>Chordata</taxon>
        <taxon>Craniata</taxon>
        <taxon>Vertebrata</taxon>
        <taxon>Euteleostomi</taxon>
        <taxon>Actinopterygii</taxon>
        <taxon>Neopterygii</taxon>
        <taxon>Teleostei</taxon>
        <taxon>Ostariophysi</taxon>
        <taxon>Cypriniformes</taxon>
        <taxon>Cyprinidae</taxon>
        <taxon>Cyprininae</taxon>
        <taxon>Cyprinus</taxon>
    </lineage>
</organism>
<dbReference type="Gene3D" id="2.30.29.30">
    <property type="entry name" value="Pleckstrin-homology domain (PH domain)/Phosphotyrosine-binding domain (PTB)"/>
    <property type="match status" value="1"/>
</dbReference>
<evidence type="ECO:0000256" key="9">
    <source>
        <dbReference type="ARBA" id="ARBA00023043"/>
    </source>
</evidence>
<dbReference type="InterPro" id="IPR037844">
    <property type="entry name" value="PH_ASAP"/>
</dbReference>
<dbReference type="FunFam" id="2.30.30.40:FF:000012">
    <property type="entry name" value="Arf-GAP with SH3 domain, ANK repeat and PH domain-containing protein 2"/>
    <property type="match status" value="1"/>
</dbReference>
<dbReference type="SMART" id="SM00326">
    <property type="entry name" value="SH3"/>
    <property type="match status" value="1"/>
</dbReference>
<keyword evidence="10" id="KW-0472">Membrane</keyword>
<dbReference type="PROSITE" id="PS50003">
    <property type="entry name" value="PH_DOMAIN"/>
    <property type="match status" value="1"/>
</dbReference>
<dbReference type="GO" id="GO:0005737">
    <property type="term" value="C:cytoplasm"/>
    <property type="evidence" value="ECO:0007669"/>
    <property type="project" value="UniProtKB-SubCell"/>
</dbReference>
<dbReference type="SUPFAM" id="SSF50729">
    <property type="entry name" value="PH domain-like"/>
    <property type="match status" value="1"/>
</dbReference>
<evidence type="ECO:0000313" key="12">
    <source>
        <dbReference type="Proteomes" id="UP000694427"/>
    </source>
</evidence>
<name>A0A8C1JHB8_CYPCA</name>
<dbReference type="Pfam" id="PF00169">
    <property type="entry name" value="PH"/>
    <property type="match status" value="1"/>
</dbReference>
<dbReference type="InterPro" id="IPR027267">
    <property type="entry name" value="AH/BAR_dom_sf"/>
</dbReference>
<dbReference type="Pfam" id="PF01412">
    <property type="entry name" value="ArfGap"/>
    <property type="match status" value="1"/>
</dbReference>
<dbReference type="SMART" id="SM00105">
    <property type="entry name" value="ArfGap"/>
    <property type="match status" value="1"/>
</dbReference>
<dbReference type="Pfam" id="PF14604">
    <property type="entry name" value="SH3_9"/>
    <property type="match status" value="1"/>
</dbReference>
<accession>A0A8C1FJD7</accession>
<dbReference type="Pfam" id="PF16746">
    <property type="entry name" value="BAR_3"/>
    <property type="match status" value="1"/>
</dbReference>
<dbReference type="Gene3D" id="1.20.1270.60">
    <property type="entry name" value="Arfaptin homology (AH) domain/BAR domain"/>
    <property type="match status" value="1"/>
</dbReference>
<dbReference type="SUPFAM" id="SSF57863">
    <property type="entry name" value="ArfGap/RecO-like zinc finger"/>
    <property type="match status" value="1"/>
</dbReference>
<evidence type="ECO:0000256" key="2">
    <source>
        <dbReference type="ARBA" id="ARBA00004496"/>
    </source>
</evidence>
<dbReference type="SMART" id="SM00248">
    <property type="entry name" value="ANK"/>
    <property type="match status" value="2"/>
</dbReference>
<dbReference type="PANTHER" id="PTHR45854">
    <property type="entry name" value="ASAP FAMILY MEMBER"/>
    <property type="match status" value="1"/>
</dbReference>
<keyword evidence="8" id="KW-0862">Zinc</keyword>
<dbReference type="Gene3D" id="2.30.30.40">
    <property type="entry name" value="SH3 Domains"/>
    <property type="match status" value="1"/>
</dbReference>
<dbReference type="Gene3D" id="1.10.220.150">
    <property type="entry name" value="Arf GTPase activating protein"/>
    <property type="match status" value="1"/>
</dbReference>
<dbReference type="SUPFAM" id="SSF50044">
    <property type="entry name" value="SH3-domain"/>
    <property type="match status" value="1"/>
</dbReference>
<evidence type="ECO:0000256" key="4">
    <source>
        <dbReference type="ARBA" id="ARBA00022468"/>
    </source>
</evidence>
<dbReference type="AlphaFoldDB" id="A0A8C1JHB8"/>
<comment type="subcellular location">
    <subcellularLocation>
        <location evidence="2">Cytoplasm</location>
    </subcellularLocation>
    <subcellularLocation>
        <location evidence="1">Membrane</location>
    </subcellularLocation>
</comment>
<keyword evidence="3" id="KW-0728">SH3 domain</keyword>
<dbReference type="InterPro" id="IPR002110">
    <property type="entry name" value="Ankyrin_rpt"/>
</dbReference>
<keyword evidence="9" id="KW-0040">ANK repeat</keyword>
<keyword evidence="5" id="KW-0963">Cytoplasm</keyword>
<keyword evidence="12" id="KW-1185">Reference proteome</keyword>
<dbReference type="InterPro" id="IPR001452">
    <property type="entry name" value="SH3_domain"/>
</dbReference>
<keyword evidence="6" id="KW-0479">Metal-binding</keyword>
<evidence type="ECO:0000256" key="10">
    <source>
        <dbReference type="ARBA" id="ARBA00023136"/>
    </source>
</evidence>
<dbReference type="InterPro" id="IPR011993">
    <property type="entry name" value="PH-like_dom_sf"/>
</dbReference>
<evidence type="ECO:0000256" key="1">
    <source>
        <dbReference type="ARBA" id="ARBA00004370"/>
    </source>
</evidence>
<dbReference type="InterPro" id="IPR001164">
    <property type="entry name" value="ArfGAP_dom"/>
</dbReference>
<reference evidence="11" key="2">
    <citation type="submission" date="2025-09" db="UniProtKB">
        <authorList>
            <consortium name="Ensembl"/>
        </authorList>
    </citation>
    <scope>IDENTIFICATION</scope>
</reference>
<evidence type="ECO:0000256" key="5">
    <source>
        <dbReference type="ARBA" id="ARBA00022490"/>
    </source>
</evidence>
<dbReference type="PROSITE" id="PS50088">
    <property type="entry name" value="ANK_REPEAT"/>
    <property type="match status" value="2"/>
</dbReference>
<dbReference type="Pfam" id="PF12796">
    <property type="entry name" value="Ank_2"/>
    <property type="match status" value="1"/>
</dbReference>
<dbReference type="SMART" id="SM00233">
    <property type="entry name" value="PH"/>
    <property type="match status" value="1"/>
</dbReference>
<evidence type="ECO:0000256" key="3">
    <source>
        <dbReference type="ARBA" id="ARBA00022443"/>
    </source>
</evidence>
<evidence type="ECO:0000313" key="11">
    <source>
        <dbReference type="Ensembl" id="ENSCCRP00010031644.1"/>
    </source>
</evidence>
<dbReference type="Ensembl" id="ENSCCRT00010034722.1">
    <property type="protein sequence ID" value="ENSCCRP00010031644.1"/>
    <property type="gene ID" value="ENSCCRG00010010986.1"/>
</dbReference>
<dbReference type="Gene3D" id="1.25.40.20">
    <property type="entry name" value="Ankyrin repeat-containing domain"/>
    <property type="match status" value="1"/>
</dbReference>
<dbReference type="SUPFAM" id="SSF48403">
    <property type="entry name" value="Ankyrin repeat"/>
    <property type="match status" value="1"/>
</dbReference>
<dbReference type="GO" id="GO:0046872">
    <property type="term" value="F:metal ion binding"/>
    <property type="evidence" value="ECO:0007669"/>
    <property type="project" value="UniProtKB-KW"/>
</dbReference>
<dbReference type="Gene3D" id="1.25.40.950">
    <property type="match status" value="1"/>
</dbReference>
<dbReference type="InterPro" id="IPR038508">
    <property type="entry name" value="ArfGAP_dom_sf"/>
</dbReference>
<dbReference type="InterPro" id="IPR037278">
    <property type="entry name" value="ARFGAP/RecO"/>
</dbReference>
<accession>A0A8C1JHB8</accession>
<reference evidence="11" key="1">
    <citation type="submission" date="2025-08" db="UniProtKB">
        <authorList>
            <consortium name="Ensembl"/>
        </authorList>
    </citation>
    <scope>IDENTIFICATION</scope>
</reference>
<keyword evidence="4" id="KW-0343">GTPase activation</keyword>
<dbReference type="InterPro" id="IPR043593">
    <property type="entry name" value="ASAP"/>
</dbReference>
<evidence type="ECO:0000256" key="8">
    <source>
        <dbReference type="ARBA" id="ARBA00022833"/>
    </source>
</evidence>
<dbReference type="FunFam" id="1.10.220.150:FF:000002">
    <property type="entry name" value="arf-GAP with SH3 domain, ANK repeat and PH domain-containing protein 1"/>
    <property type="match status" value="1"/>
</dbReference>
<evidence type="ECO:0000256" key="6">
    <source>
        <dbReference type="ARBA" id="ARBA00022723"/>
    </source>
</evidence>
<dbReference type="FunFam" id="1.25.40.20:FF:000006">
    <property type="entry name" value="Arf-GAP with SH3 domain, ANK repeat and PH domain-containing protein 2"/>
    <property type="match status" value="1"/>
</dbReference>
<dbReference type="PROSITE" id="PS50115">
    <property type="entry name" value="ARFGAP"/>
    <property type="match status" value="1"/>
</dbReference>
<dbReference type="InterPro" id="IPR004148">
    <property type="entry name" value="BAR_dom"/>
</dbReference>
<dbReference type="InterPro" id="IPR036770">
    <property type="entry name" value="Ankyrin_rpt-contain_sf"/>
</dbReference>
<dbReference type="GO" id="GO:0016020">
    <property type="term" value="C:membrane"/>
    <property type="evidence" value="ECO:0007669"/>
    <property type="project" value="UniProtKB-SubCell"/>
</dbReference>
<dbReference type="InterPro" id="IPR001849">
    <property type="entry name" value="PH_domain"/>
</dbReference>
<dbReference type="GO" id="GO:0005096">
    <property type="term" value="F:GTPase activator activity"/>
    <property type="evidence" value="ECO:0007669"/>
    <property type="project" value="UniProtKB-KW"/>
</dbReference>
<keyword evidence="7" id="KW-0677">Repeat</keyword>